<evidence type="ECO:0008006" key="3">
    <source>
        <dbReference type="Google" id="ProtNLM"/>
    </source>
</evidence>
<reference evidence="1" key="1">
    <citation type="submission" date="2020-10" db="EMBL/GenBank/DDBJ databases">
        <title>Taxonomic study of unclassified bacteria belonging to the class Ktedonobacteria.</title>
        <authorList>
            <person name="Yabe S."/>
            <person name="Wang C.M."/>
            <person name="Zheng Y."/>
            <person name="Sakai Y."/>
            <person name="Cavaletti L."/>
            <person name="Monciardini P."/>
            <person name="Donadio S."/>
        </authorList>
    </citation>
    <scope>NUCLEOTIDE SEQUENCE</scope>
    <source>
        <strain evidence="1">ID150040</strain>
    </source>
</reference>
<accession>A0A8J3N8D9</accession>
<dbReference type="Proteomes" id="UP000597444">
    <property type="component" value="Unassembled WGS sequence"/>
</dbReference>
<name>A0A8J3N8D9_9CHLR</name>
<keyword evidence="2" id="KW-1185">Reference proteome</keyword>
<gene>
    <name evidence="1" type="ORF">KSF_094780</name>
</gene>
<dbReference type="InterPro" id="IPR036520">
    <property type="entry name" value="UPF0759_sf"/>
</dbReference>
<dbReference type="EMBL" id="BNJK01000002">
    <property type="protein sequence ID" value="GHO99430.1"/>
    <property type="molecule type" value="Genomic_DNA"/>
</dbReference>
<organism evidence="1 2">
    <name type="scientific">Reticulibacter mediterranei</name>
    <dbReference type="NCBI Taxonomy" id="2778369"/>
    <lineage>
        <taxon>Bacteria</taxon>
        <taxon>Bacillati</taxon>
        <taxon>Chloroflexota</taxon>
        <taxon>Ktedonobacteria</taxon>
        <taxon>Ktedonobacterales</taxon>
        <taxon>Reticulibacteraceae</taxon>
        <taxon>Reticulibacter</taxon>
    </lineage>
</organism>
<sequence>MIWIGTSGWIYPHWIGRFYPSDLPVREHLAYYAQHFSTVELNNSFYRLPSYEQFQRWGEQTHRGFCFAVKASRFITHLKKLQGAEEGINRLYSAAGGLGTHIGPFLYQLPPHWHMNLQRLQHFIARLPGTHKAAFEFRDPSWFQTEALPTLRQLLEETGCTLVVAVGGTCPIPADIPPIGPFGYIRIHHGEHGVGLSDSELEVLASRVFRNHTEGRDLFVYFNNDAEGHAIADAQRLQALLGDRHQP</sequence>
<dbReference type="SUPFAM" id="SSF117396">
    <property type="entry name" value="TM1631-like"/>
    <property type="match status" value="1"/>
</dbReference>
<comment type="caution">
    <text evidence="1">The sequence shown here is derived from an EMBL/GenBank/DDBJ whole genome shotgun (WGS) entry which is preliminary data.</text>
</comment>
<dbReference type="InterPro" id="IPR002763">
    <property type="entry name" value="DUF72"/>
</dbReference>
<evidence type="ECO:0000313" key="2">
    <source>
        <dbReference type="Proteomes" id="UP000597444"/>
    </source>
</evidence>
<dbReference type="AlphaFoldDB" id="A0A8J3N8D9"/>
<dbReference type="Gene3D" id="3.20.20.410">
    <property type="entry name" value="Protein of unknown function UPF0759"/>
    <property type="match status" value="1"/>
</dbReference>
<dbReference type="RefSeq" id="WP_220210074.1">
    <property type="nucleotide sequence ID" value="NZ_BNJK01000002.1"/>
</dbReference>
<dbReference type="Pfam" id="PF01904">
    <property type="entry name" value="DUF72"/>
    <property type="match status" value="1"/>
</dbReference>
<proteinExistence type="predicted"/>
<dbReference type="PANTHER" id="PTHR30348:SF4">
    <property type="entry name" value="DUF72 DOMAIN-CONTAINING PROTEIN"/>
    <property type="match status" value="1"/>
</dbReference>
<protein>
    <recommendedName>
        <fullName evidence="3">DUF72 domain-containing protein</fullName>
    </recommendedName>
</protein>
<evidence type="ECO:0000313" key="1">
    <source>
        <dbReference type="EMBL" id="GHO99430.1"/>
    </source>
</evidence>
<dbReference type="PANTHER" id="PTHR30348">
    <property type="entry name" value="UNCHARACTERIZED PROTEIN YECE"/>
    <property type="match status" value="1"/>
</dbReference>